<feature type="compositionally biased region" description="Pro residues" evidence="1">
    <location>
        <begin position="936"/>
        <end position="962"/>
    </location>
</feature>
<dbReference type="InterPro" id="IPR003125">
    <property type="entry name" value="WSN"/>
</dbReference>
<dbReference type="OrthoDB" id="5840721at2759"/>
<feature type="region of interest" description="Disordered" evidence="1">
    <location>
        <begin position="1"/>
        <end position="31"/>
    </location>
</feature>
<keyword evidence="2" id="KW-1133">Transmembrane helix</keyword>
<dbReference type="PANTHER" id="PTHR32525">
    <property type="entry name" value="PROTEIN-TYROSINE-PHOSPHATASE"/>
    <property type="match status" value="1"/>
</dbReference>
<dbReference type="PANTHER" id="PTHR32525:SF3">
    <property type="entry name" value="DOMAIN OF UNKNOWN FUNCTION WSN DOMAIN-CONTAINING PROTEIN-RELATED"/>
    <property type="match status" value="1"/>
</dbReference>
<evidence type="ECO:0000259" key="4">
    <source>
        <dbReference type="PROSITE" id="PS50056"/>
    </source>
</evidence>
<dbReference type="HOGENOM" id="CLU_003777_0_0_1"/>
<keyword evidence="6" id="KW-1185">Reference proteome</keyword>
<feature type="region of interest" description="Disordered" evidence="1">
    <location>
        <begin position="878"/>
        <end position="992"/>
    </location>
</feature>
<feature type="region of interest" description="Disordered" evidence="1">
    <location>
        <begin position="1233"/>
        <end position="1373"/>
    </location>
</feature>
<dbReference type="STRING" id="135651.G0N3D2"/>
<dbReference type="EMBL" id="GL379834">
    <property type="protein sequence ID" value="EGT51555.1"/>
    <property type="molecule type" value="Genomic_DNA"/>
</dbReference>
<feature type="compositionally biased region" description="Basic and acidic residues" evidence="1">
    <location>
        <begin position="1273"/>
        <end position="1296"/>
    </location>
</feature>
<dbReference type="SMART" id="SM00404">
    <property type="entry name" value="PTPc_motif"/>
    <property type="match status" value="1"/>
</dbReference>
<feature type="compositionally biased region" description="Basic and acidic residues" evidence="1">
    <location>
        <begin position="1233"/>
        <end position="1252"/>
    </location>
</feature>
<feature type="compositionally biased region" description="Basic and acidic residues" evidence="1">
    <location>
        <begin position="1338"/>
        <end position="1349"/>
    </location>
</feature>
<dbReference type="PROSITE" id="PS50055">
    <property type="entry name" value="TYR_PHOSPHATASE_PTP"/>
    <property type="match status" value="1"/>
</dbReference>
<dbReference type="InParanoid" id="G0N3D2"/>
<evidence type="ECO:0000256" key="2">
    <source>
        <dbReference type="SAM" id="Phobius"/>
    </source>
</evidence>
<feature type="domain" description="Tyrosine-protein phosphatase" evidence="3">
    <location>
        <begin position="1072"/>
        <end position="1181"/>
    </location>
</feature>
<dbReference type="Proteomes" id="UP000008068">
    <property type="component" value="Unassembled WGS sequence"/>
</dbReference>
<evidence type="ECO:0008006" key="7">
    <source>
        <dbReference type="Google" id="ProtNLM"/>
    </source>
</evidence>
<evidence type="ECO:0000313" key="5">
    <source>
        <dbReference type="EMBL" id="EGT51555.1"/>
    </source>
</evidence>
<proteinExistence type="predicted"/>
<sequence>MARKSSTRVRKRSRKNYRRNKHRLRPPPPPTRSSKLWIWALILIISTQHVVSAGLLRQEFNGANSTGDGSRMAAARFRRDTNRLDNAITNLGYLARIANGIDLEIGLVDGTINPGEAVAELLHMGSLTVDDIINLNQENIDNVLNALGEKAAEDQAVISVENRLVSLEEVRKMAPKFGDLEKIPGLKKFKEAFEKVKVLVGLKQDLEKLTDSIEKVKGAFVSLKKAVEQPLDQTQIDECKDDMSTVVTRMKRLETSASSLDTAISKLAETKKILSESNLMQTLFDEDKLRKKLNDPIDYNAGINKLTENFKKVNDASKAASTAEKDFGSIQKLLDSRKPSHRQSFKVSSGFPEGPADLRRLYSESVDSRIVKQISDGETVTESLKQGFEPFKKLEESLADVSFKWKSLANSPNEIEKALNRASQLASLSKASETASGVVTELINCENNIKQPPSSDTKELKELDTKMRLLTEISGFSYIKELRETPMDDFDTNGKTSDEQKARVEALLGKWNKDEKLKTFVTNVNSLYTDLSHLKKLVEYASNNTDLKPLTDHFDATFKKPKYEQFLTCLRNIKAVGYPVKELIEYLKQSRQQSSYSDVTSAIHKVIESGKSLESVKTTAADFKNNPSLPPQVALLKSSFDKDSYKETSEKLGMGVQGLIAIKRVREAKLETLLKDVNDILKDAGEKGLSSEQQTSLKQLEEIPKIVTSIENFIKTSAGLQAFRRRRDTGFKDFHQIFMDAQAIQGVSIDMKSLRNAMEELDKVTNQKHATSMAELKNLEALDLDFSKFNFKDVPSSLNALDVFFFEYAIQLSNSPSSSGQQAPSLATADALVETTPVIGGAGITWMTILYVFLALLFIAVFFCLPIYCCCCKPKKPDDVTPLRSRSDSDSLEKDAKEGGKDPKGGKKDDDGSKENKGKKGGDPKPPPSAGATGPTQPPPPPPPPDQGNAAPPPPPPPPPPDGANDQAGAPTDKQAVVVPPPATGPPGPLAVSNEDAIAMIKTCSREIREARKQLVSPKGWADNICKMPEDPKITRDPATLPEMRDDKLFCYENTMARISKCVSNFINCNVFQFGKQKINEKHQFKLVLYEDWPDKKSPRSTIPTLEMLKLAEDYSNVLITSSTGTGRAGTLVAIKYGIILCQRQKVNHPIEIISKVREIRYGAVRTHKQLLFLLLCVTDAIMKARGIKFCKEFHEMEYYNGLPLNVYEAIEMNAETLVAGRNQMKRYVKQKKEEHLQKEGNVVDKDKKSMDVSDEEEVISDLRIVPEDEEKKDDVKDLPASEEVNYKSKKSEKNSKASVASGGSQKKSKKSQKGSEEKSKASAIPGGSQEKSKKKSSKGEDKKSEKKKQVAPTDQKQETKEKSTKKGGENTK</sequence>
<dbReference type="eggNOG" id="ENOG502QQEE">
    <property type="taxonomic scope" value="Eukaryota"/>
</dbReference>
<dbReference type="InterPro" id="IPR000242">
    <property type="entry name" value="PTP_cat"/>
</dbReference>
<dbReference type="GO" id="GO:0004725">
    <property type="term" value="F:protein tyrosine phosphatase activity"/>
    <property type="evidence" value="ECO:0007669"/>
    <property type="project" value="InterPro"/>
</dbReference>
<keyword evidence="2" id="KW-0812">Transmembrane</keyword>
<accession>G0N3D2</accession>
<protein>
    <recommendedName>
        <fullName evidence="7">Tyrosine-protein phosphatase domain-containing protein</fullName>
    </recommendedName>
</protein>
<gene>
    <name evidence="5" type="ORF">CAEBREN_25849</name>
</gene>
<dbReference type="InterPro" id="IPR003595">
    <property type="entry name" value="Tyr_Pase_cat"/>
</dbReference>
<dbReference type="SUPFAM" id="SSF52799">
    <property type="entry name" value="(Phosphotyrosine protein) phosphatases II"/>
    <property type="match status" value="1"/>
</dbReference>
<feature type="compositionally biased region" description="Basic and acidic residues" evidence="1">
    <location>
        <begin position="1356"/>
        <end position="1373"/>
    </location>
</feature>
<evidence type="ECO:0000259" key="3">
    <source>
        <dbReference type="PROSITE" id="PS50055"/>
    </source>
</evidence>
<dbReference type="PROSITE" id="PS50056">
    <property type="entry name" value="TYR_PHOSPHATASE_2"/>
    <property type="match status" value="1"/>
</dbReference>
<dbReference type="Pfam" id="PF02206">
    <property type="entry name" value="WSN"/>
    <property type="match status" value="1"/>
</dbReference>
<feature type="compositionally biased region" description="Pro residues" evidence="1">
    <location>
        <begin position="979"/>
        <end position="989"/>
    </location>
</feature>
<name>G0N3D2_CAEBE</name>
<dbReference type="Pfam" id="PF00102">
    <property type="entry name" value="Y_phosphatase"/>
    <property type="match status" value="1"/>
</dbReference>
<dbReference type="Gene3D" id="3.90.190.10">
    <property type="entry name" value="Protein tyrosine phosphatase superfamily"/>
    <property type="match status" value="1"/>
</dbReference>
<feature type="compositionally biased region" description="Low complexity" evidence="1">
    <location>
        <begin position="1297"/>
        <end position="1306"/>
    </location>
</feature>
<dbReference type="SMART" id="SM00453">
    <property type="entry name" value="WSN"/>
    <property type="match status" value="1"/>
</dbReference>
<feature type="transmembrane region" description="Helical" evidence="2">
    <location>
        <begin position="844"/>
        <end position="868"/>
    </location>
</feature>
<feature type="compositionally biased region" description="Basic and acidic residues" evidence="1">
    <location>
        <begin position="878"/>
        <end position="923"/>
    </location>
</feature>
<evidence type="ECO:0000313" key="6">
    <source>
        <dbReference type="Proteomes" id="UP000008068"/>
    </source>
</evidence>
<dbReference type="InterPro" id="IPR000387">
    <property type="entry name" value="Tyr_Pase_dom"/>
</dbReference>
<feature type="compositionally biased region" description="Basic residues" evidence="1">
    <location>
        <begin position="1"/>
        <end position="25"/>
    </location>
</feature>
<dbReference type="SMART" id="SM00194">
    <property type="entry name" value="PTPc"/>
    <property type="match status" value="1"/>
</dbReference>
<dbReference type="InterPro" id="IPR029021">
    <property type="entry name" value="Prot-tyrosine_phosphatase-like"/>
</dbReference>
<keyword evidence="2" id="KW-0472">Membrane</keyword>
<reference evidence="6" key="1">
    <citation type="submission" date="2011-07" db="EMBL/GenBank/DDBJ databases">
        <authorList>
            <consortium name="Caenorhabditis brenneri Sequencing and Analysis Consortium"/>
            <person name="Wilson R.K."/>
        </authorList>
    </citation>
    <scope>NUCLEOTIDE SEQUENCE [LARGE SCALE GENOMIC DNA]</scope>
    <source>
        <strain evidence="6">PB2801</strain>
    </source>
</reference>
<feature type="domain" description="Tyrosine specific protein phosphatases" evidence="4">
    <location>
        <begin position="1118"/>
        <end position="1172"/>
    </location>
</feature>
<evidence type="ECO:0000256" key="1">
    <source>
        <dbReference type="SAM" id="MobiDB-lite"/>
    </source>
</evidence>
<organism evidence="6">
    <name type="scientific">Caenorhabditis brenneri</name>
    <name type="common">Nematode worm</name>
    <dbReference type="NCBI Taxonomy" id="135651"/>
    <lineage>
        <taxon>Eukaryota</taxon>
        <taxon>Metazoa</taxon>
        <taxon>Ecdysozoa</taxon>
        <taxon>Nematoda</taxon>
        <taxon>Chromadorea</taxon>
        <taxon>Rhabditida</taxon>
        <taxon>Rhabditina</taxon>
        <taxon>Rhabditomorpha</taxon>
        <taxon>Rhabditoidea</taxon>
        <taxon>Rhabditidae</taxon>
        <taxon>Peloderinae</taxon>
        <taxon>Caenorhabditis</taxon>
    </lineage>
</organism>